<keyword evidence="1" id="KW-0614">Plasmid</keyword>
<accession>I2E230</accession>
<sequence length="77" mass="8685">MEMSAYFERAAARLISRKNVRRLAQRSIALGGSPVISREDVEVVFSLEAVLGPLERHEETVKRHIIEQEDEDDSGCS</sequence>
<proteinExistence type="predicted"/>
<reference evidence="1" key="1">
    <citation type="journal article" date="2012" name="Mol. Plant Microbe Interact.">
        <title>Rhizobial plasmids that cause impaired symbiotic nitrogen fixation and enhanced host invasion.</title>
        <authorList>
            <person name="Crook M.B."/>
            <person name="Lindsay D.P."/>
            <person name="Biggs M.B."/>
            <person name="Bentley J.S."/>
            <person name="Price J.C."/>
            <person name="Clement S.C."/>
            <person name="Clement M.J."/>
            <person name="Long S.R."/>
            <person name="Griffitts J.S."/>
        </authorList>
    </citation>
    <scope>NUCLEOTIDE SEQUENCE</scope>
    <source>
        <strain evidence="1">C017</strain>
        <plasmid evidence="1">pHRC017</plasmid>
    </source>
</reference>
<gene>
    <name evidence="1" type="ORF">pHRC017_0502</name>
</gene>
<organism evidence="1">
    <name type="scientific">Rhizobium meliloti</name>
    <name type="common">Ensifer meliloti</name>
    <name type="synonym">Sinorhizobium meliloti</name>
    <dbReference type="NCBI Taxonomy" id="382"/>
    <lineage>
        <taxon>Bacteria</taxon>
        <taxon>Pseudomonadati</taxon>
        <taxon>Pseudomonadota</taxon>
        <taxon>Alphaproteobacteria</taxon>
        <taxon>Hyphomicrobiales</taxon>
        <taxon>Rhizobiaceae</taxon>
        <taxon>Sinorhizobium/Ensifer group</taxon>
        <taxon>Sinorhizobium</taxon>
    </lineage>
</organism>
<protein>
    <submittedName>
        <fullName evidence="1">Uncharacterized protein</fullName>
    </submittedName>
</protein>
<dbReference type="EMBL" id="JQ665880">
    <property type="protein sequence ID" value="AFJ91548.1"/>
    <property type="molecule type" value="Genomic_DNA"/>
</dbReference>
<evidence type="ECO:0000313" key="1">
    <source>
        <dbReference type="EMBL" id="AFJ91548.1"/>
    </source>
</evidence>
<geneLocation type="plasmid" evidence="1">
    <name>pHRC017</name>
</geneLocation>
<name>I2E230_RHIML</name>
<dbReference type="AlphaFoldDB" id="I2E230"/>